<dbReference type="RefSeq" id="WP_094236664.1">
    <property type="nucleotide sequence ID" value="NZ_CP022657.1"/>
</dbReference>
<keyword evidence="3" id="KW-0238">DNA-binding</keyword>
<accession>A0A223D244</accession>
<dbReference type="GO" id="GO:0003677">
    <property type="term" value="F:DNA binding"/>
    <property type="evidence" value="ECO:0007669"/>
    <property type="project" value="UniProtKB-KW"/>
</dbReference>
<dbReference type="OrthoDB" id="9795776at2"/>
<sequence length="419" mass="46072">MTDQRHDWQQVALGSVCRLQGGFAFKSAAFTDRGIPIVRMSNMKEAGLDLSDAVCYPDELLLGLERFLLEPGDLLLGLSGSIGFSAQVTEAHTPSLLNQRVGRFLVDESQLSVDFLAQLVKSASFQKTLRMLASGGAPANLSAKDVEGILIDLPTLKEQRRIAEILASIDQALVKTDAILAQTQEVKQGTMDLLLQKGIGHESFRQTELGELPASWQALPLKKVCKVNPGYRLNRGETYPYIEMAALDTTLPDIQYLLEREVKSPGGSRFKSGDVLFARITPCTENGKIGLVQDLPSNYGVGSTEFIVLSPSPEQILPEFLYYTVRSERVRSYAMSRMGGTTGRQRVPSEVFKEELQIALPPLDEQKRIGEILRGFDQKIAAEQRGRKGLQELKAGLSELLLSGQTRVVPSDACLCESK</sequence>
<proteinExistence type="inferred from homology"/>
<keyword evidence="6" id="KW-1185">Reference proteome</keyword>
<dbReference type="PANTHER" id="PTHR30408:SF12">
    <property type="entry name" value="TYPE I RESTRICTION ENZYME MJAVIII SPECIFICITY SUBUNIT"/>
    <property type="match status" value="1"/>
</dbReference>
<gene>
    <name evidence="5" type="ORF">CIG75_10720</name>
</gene>
<dbReference type="InterPro" id="IPR000055">
    <property type="entry name" value="Restrct_endonuc_typeI_TRD"/>
</dbReference>
<dbReference type="Gene3D" id="3.90.220.20">
    <property type="entry name" value="DNA methylase specificity domains"/>
    <property type="match status" value="2"/>
</dbReference>
<dbReference type="CDD" id="cd17278">
    <property type="entry name" value="RMtype1_S_LdeBORF1052P-TRD2-CR2"/>
    <property type="match status" value="1"/>
</dbReference>
<evidence type="ECO:0000313" key="5">
    <source>
        <dbReference type="EMBL" id="ASS75416.1"/>
    </source>
</evidence>
<evidence type="ECO:0000313" key="6">
    <source>
        <dbReference type="Proteomes" id="UP000214688"/>
    </source>
</evidence>
<dbReference type="Pfam" id="PF01420">
    <property type="entry name" value="Methylase_S"/>
    <property type="match status" value="2"/>
</dbReference>
<evidence type="ECO:0000259" key="4">
    <source>
        <dbReference type="Pfam" id="PF01420"/>
    </source>
</evidence>
<dbReference type="SUPFAM" id="SSF116734">
    <property type="entry name" value="DNA methylase specificity domain"/>
    <property type="match status" value="2"/>
</dbReference>
<evidence type="ECO:0000256" key="3">
    <source>
        <dbReference type="ARBA" id="ARBA00023125"/>
    </source>
</evidence>
<dbReference type="InterPro" id="IPR052021">
    <property type="entry name" value="Type-I_RS_S_subunit"/>
</dbReference>
<dbReference type="CDD" id="cd17260">
    <property type="entry name" value="RMtype1_S_EcoEI-TRD1-CR1_like"/>
    <property type="match status" value="1"/>
</dbReference>
<organism evidence="5 6">
    <name type="scientific">Tumebacillus algifaecis</name>
    <dbReference type="NCBI Taxonomy" id="1214604"/>
    <lineage>
        <taxon>Bacteria</taxon>
        <taxon>Bacillati</taxon>
        <taxon>Bacillota</taxon>
        <taxon>Bacilli</taxon>
        <taxon>Bacillales</taxon>
        <taxon>Alicyclobacillaceae</taxon>
        <taxon>Tumebacillus</taxon>
    </lineage>
</organism>
<dbReference type="REBASE" id="208966">
    <property type="entry name" value="S.Tal28II"/>
</dbReference>
<dbReference type="InterPro" id="IPR044946">
    <property type="entry name" value="Restrct_endonuc_typeI_TRD_sf"/>
</dbReference>
<dbReference type="Gene3D" id="1.10.287.1120">
    <property type="entry name" value="Bipartite methylase S protein"/>
    <property type="match status" value="1"/>
</dbReference>
<dbReference type="Proteomes" id="UP000214688">
    <property type="component" value="Chromosome"/>
</dbReference>
<reference evidence="5 6" key="1">
    <citation type="journal article" date="2015" name="Int. J. Syst. Evol. Microbiol.">
        <title>Tumebacillus algifaecis sp. nov., isolated from decomposing algal scum.</title>
        <authorList>
            <person name="Wu Y.F."/>
            <person name="Zhang B."/>
            <person name="Xing P."/>
            <person name="Wu Q.L."/>
            <person name="Liu S.J."/>
        </authorList>
    </citation>
    <scope>NUCLEOTIDE SEQUENCE [LARGE SCALE GENOMIC DNA]</scope>
    <source>
        <strain evidence="5 6">THMBR28</strain>
    </source>
</reference>
<feature type="domain" description="Type I restriction modification DNA specificity" evidence="4">
    <location>
        <begin position="215"/>
        <end position="385"/>
    </location>
</feature>
<name>A0A223D244_9BACL</name>
<evidence type="ECO:0000256" key="2">
    <source>
        <dbReference type="ARBA" id="ARBA00022747"/>
    </source>
</evidence>
<dbReference type="KEGG" id="tab:CIG75_10720"/>
<dbReference type="AlphaFoldDB" id="A0A223D244"/>
<dbReference type="PANTHER" id="PTHR30408">
    <property type="entry name" value="TYPE-1 RESTRICTION ENZYME ECOKI SPECIFICITY PROTEIN"/>
    <property type="match status" value="1"/>
</dbReference>
<evidence type="ECO:0000256" key="1">
    <source>
        <dbReference type="ARBA" id="ARBA00010923"/>
    </source>
</evidence>
<dbReference type="GO" id="GO:0009307">
    <property type="term" value="P:DNA restriction-modification system"/>
    <property type="evidence" value="ECO:0007669"/>
    <property type="project" value="UniProtKB-KW"/>
</dbReference>
<feature type="domain" description="Type I restriction modification DNA specificity" evidence="4">
    <location>
        <begin position="7"/>
        <end position="175"/>
    </location>
</feature>
<protein>
    <recommendedName>
        <fullName evidence="4">Type I restriction modification DNA specificity domain-containing protein</fullName>
    </recommendedName>
</protein>
<dbReference type="EMBL" id="CP022657">
    <property type="protein sequence ID" value="ASS75416.1"/>
    <property type="molecule type" value="Genomic_DNA"/>
</dbReference>
<comment type="similarity">
    <text evidence="1">Belongs to the type-I restriction system S methylase family.</text>
</comment>
<keyword evidence="2" id="KW-0680">Restriction system</keyword>